<evidence type="ECO:0008006" key="4">
    <source>
        <dbReference type="Google" id="ProtNLM"/>
    </source>
</evidence>
<gene>
    <name evidence="2" type="ORF">DFA_10573</name>
</gene>
<dbReference type="OrthoDB" id="21094at2759"/>
<dbReference type="Proteomes" id="UP000007797">
    <property type="component" value="Unassembled WGS sequence"/>
</dbReference>
<evidence type="ECO:0000313" key="3">
    <source>
        <dbReference type="Proteomes" id="UP000007797"/>
    </source>
</evidence>
<dbReference type="GeneID" id="14867141"/>
<sequence length="196" mass="21276">MDVAVQSIVEKLGPELGLSGEKIKATLYKMLIYDKGAFFLTHKDSEKEEKMFGTLVISLPCAHKGGDLVVRHSGIEKVVSLESDPAANSLRWSAFYADCDHETGELFPKDSLFGAKADKKLVTEVTGNEGSTYNKLYHRASVVLVDRPPRNIDVVNPVEVVDTTSTTSTTTTTAPQVPDTTFTTEQTSSTTSTATN</sequence>
<protein>
    <recommendedName>
        <fullName evidence="4">Prolyl 4-hydroxylase alpha subunit Fe(2+) 2OG dioxygenase domain-containing protein</fullName>
    </recommendedName>
</protein>
<dbReference type="EMBL" id="GL883026">
    <property type="protein sequence ID" value="EGG15731.1"/>
    <property type="molecule type" value="Genomic_DNA"/>
</dbReference>
<evidence type="ECO:0000256" key="1">
    <source>
        <dbReference type="SAM" id="MobiDB-lite"/>
    </source>
</evidence>
<name>F4QAL2_CACFS</name>
<organism evidence="2 3">
    <name type="scientific">Cavenderia fasciculata</name>
    <name type="common">Slime mold</name>
    <name type="synonym">Dictyostelium fasciculatum</name>
    <dbReference type="NCBI Taxonomy" id="261658"/>
    <lineage>
        <taxon>Eukaryota</taxon>
        <taxon>Amoebozoa</taxon>
        <taxon>Evosea</taxon>
        <taxon>Eumycetozoa</taxon>
        <taxon>Dictyostelia</taxon>
        <taxon>Acytosteliales</taxon>
        <taxon>Cavenderiaceae</taxon>
        <taxon>Cavenderia</taxon>
    </lineage>
</organism>
<dbReference type="KEGG" id="dfa:DFA_10573"/>
<keyword evidence="3" id="KW-1185">Reference proteome</keyword>
<proteinExistence type="predicted"/>
<dbReference type="PANTHER" id="PTHR33099:SF13">
    <property type="entry name" value="F-BOX DOMAIN-CONTAINING PROTEIN-RELATED"/>
    <property type="match status" value="1"/>
</dbReference>
<dbReference type="RefSeq" id="XP_004354473.1">
    <property type="nucleotide sequence ID" value="XM_004354421.1"/>
</dbReference>
<dbReference type="PANTHER" id="PTHR33099">
    <property type="entry name" value="FE2OG DIOXYGENASE DOMAIN-CONTAINING PROTEIN"/>
    <property type="match status" value="1"/>
</dbReference>
<dbReference type="Gene3D" id="2.60.120.620">
    <property type="entry name" value="q2cbj1_9rhob like domain"/>
    <property type="match status" value="1"/>
</dbReference>
<feature type="region of interest" description="Disordered" evidence="1">
    <location>
        <begin position="164"/>
        <end position="196"/>
    </location>
</feature>
<reference evidence="3" key="1">
    <citation type="journal article" date="2011" name="Genome Res.">
        <title>Phylogeny-wide analysis of social amoeba genomes highlights ancient origins for complex intercellular communication.</title>
        <authorList>
            <person name="Heidel A.J."/>
            <person name="Lawal H.M."/>
            <person name="Felder M."/>
            <person name="Schilde C."/>
            <person name="Helps N.R."/>
            <person name="Tunggal B."/>
            <person name="Rivero F."/>
            <person name="John U."/>
            <person name="Schleicher M."/>
            <person name="Eichinger L."/>
            <person name="Platzer M."/>
            <person name="Noegel A.A."/>
            <person name="Schaap P."/>
            <person name="Gloeckner G."/>
        </authorList>
    </citation>
    <scope>NUCLEOTIDE SEQUENCE [LARGE SCALE GENOMIC DNA]</scope>
    <source>
        <strain evidence="3">SH3</strain>
    </source>
</reference>
<accession>F4QAL2</accession>
<dbReference type="AlphaFoldDB" id="F4QAL2"/>
<evidence type="ECO:0000313" key="2">
    <source>
        <dbReference type="EMBL" id="EGG15731.1"/>
    </source>
</evidence>